<accession>A0AAV0BLS9</accession>
<dbReference type="EMBL" id="CALTRL010005963">
    <property type="protein sequence ID" value="CAH7688207.1"/>
    <property type="molecule type" value="Genomic_DNA"/>
</dbReference>
<dbReference type="AlphaFoldDB" id="A0AAV0BLS9"/>
<organism evidence="1 2">
    <name type="scientific">Phakopsora pachyrhizi</name>
    <name type="common">Asian soybean rust disease fungus</name>
    <dbReference type="NCBI Taxonomy" id="170000"/>
    <lineage>
        <taxon>Eukaryota</taxon>
        <taxon>Fungi</taxon>
        <taxon>Dikarya</taxon>
        <taxon>Basidiomycota</taxon>
        <taxon>Pucciniomycotina</taxon>
        <taxon>Pucciniomycetes</taxon>
        <taxon>Pucciniales</taxon>
        <taxon>Phakopsoraceae</taxon>
        <taxon>Phakopsora</taxon>
    </lineage>
</organism>
<sequence>MSVIKTSTSKKKRNQNQNERYYYQYQPAEYQLKNQSVTSMIHFDLAEFKIYYAIEHNLDVGLAGIKPSYLFHSFLHEKMEDDENLPKFFIETRYFPESALNDNMHFFSESDDRESQDKNLTTSESGLNKISESENCISKTLNPDDSRTRLVDGSRQKTHRTVNIEEELTDEMKFVCPSNNEVNDQKRAKEVTFDQVINCLWRSEDLKSSELKLANQKVCFQVLDLMMDSGSIDKENLKKTLRSEKMLGLIASHLDATIEDNKPFYNNLENCNSLKKHIFNETKFQHLQNCLSVLQKNEWIKLQYCLIRIEFLRTKSLTQVGCLTETMNELLSEFEKIGINFSTKQFFNEIMLSFGISTNQLVARTESSNPSSSSEHLKFSESVKIDLIKTLNQYFHFRKNNFLDISKSNVSNRCDELDCINLSNFFTKFHIKVLFHMLCFCFCNDFN</sequence>
<protein>
    <submittedName>
        <fullName evidence="1">Expressed protein</fullName>
    </submittedName>
</protein>
<comment type="caution">
    <text evidence="1">The sequence shown here is derived from an EMBL/GenBank/DDBJ whole genome shotgun (WGS) entry which is preliminary data.</text>
</comment>
<evidence type="ECO:0000313" key="1">
    <source>
        <dbReference type="EMBL" id="CAH7688207.1"/>
    </source>
</evidence>
<dbReference type="Proteomes" id="UP001153365">
    <property type="component" value="Unassembled WGS sequence"/>
</dbReference>
<gene>
    <name evidence="1" type="ORF">PPACK8108_LOCUS23139</name>
</gene>
<keyword evidence="2" id="KW-1185">Reference proteome</keyword>
<evidence type="ECO:0000313" key="2">
    <source>
        <dbReference type="Proteomes" id="UP001153365"/>
    </source>
</evidence>
<proteinExistence type="predicted"/>
<name>A0AAV0BLS9_PHAPC</name>
<reference evidence="1" key="1">
    <citation type="submission" date="2022-06" db="EMBL/GenBank/DDBJ databases">
        <authorList>
            <consortium name="SYNGENTA / RWTH Aachen University"/>
        </authorList>
    </citation>
    <scope>NUCLEOTIDE SEQUENCE</scope>
</reference>